<feature type="compositionally biased region" description="Pro residues" evidence="1">
    <location>
        <begin position="86"/>
        <end position="100"/>
    </location>
</feature>
<dbReference type="OrthoDB" id="17089at2759"/>
<dbReference type="VEuPathDB" id="FungiDB:CCM_05897"/>
<feature type="compositionally biased region" description="Basic and acidic residues" evidence="1">
    <location>
        <begin position="106"/>
        <end position="116"/>
    </location>
</feature>
<dbReference type="PANTHER" id="PTHR28106">
    <property type="entry name" value="MITOCHONDRIAL ATPASE COMPLEX SUBUNIT ATP10"/>
    <property type="match status" value="1"/>
</dbReference>
<dbReference type="Proteomes" id="UP000323067">
    <property type="component" value="Chromosome iv"/>
</dbReference>
<dbReference type="Pfam" id="PF05176">
    <property type="entry name" value="ATP-synt_10"/>
    <property type="match status" value="1"/>
</dbReference>
<sequence length="372" mass="41782">MSSRRIGLTAARGITRRLPPRFDSIPPICARCRGHRGFTATGAPLGPRTEKPAAGASMDPQSNLTGPAIEAPRSYGKRYEGVFTPKPLPRPIGMPLPPRPGENTGIDDRTREQRKKDFSNWDKHLARRRELKISTAQLSRPYFRDWNNLKYHDGKSFIAPPRLFKAEFSLFFPNLYGQTILKTDKEPRDTTPLLTGKATVVSIFSSQWAEAQTDSFTTAKANPELQNILKQHGGRDGLAQVVRVNYEDNAGKAWLIKLFMGSLRKRFPEHEWDKYLLVRRGITDHIRECIGLLNTKVGYTYLVDQHCRVRWAASGNSSPEEMEGLNRGLVRLVEGIKAEALLPSTAREPVLGRKAIKDLVEKRAADKAEAST</sequence>
<accession>A0A2H4S777</accession>
<dbReference type="GO" id="GO:0033615">
    <property type="term" value="P:mitochondrial proton-transporting ATP synthase complex assembly"/>
    <property type="evidence" value="ECO:0007669"/>
    <property type="project" value="TreeGrafter"/>
</dbReference>
<evidence type="ECO:0000256" key="1">
    <source>
        <dbReference type="SAM" id="MobiDB-lite"/>
    </source>
</evidence>
<reference evidence="2 3" key="1">
    <citation type="journal article" date="2017" name="BMC Genomics">
        <title>Chromosome level assembly and secondary metabolite potential of the parasitic fungus Cordyceps militaris.</title>
        <authorList>
            <person name="Kramer G.J."/>
            <person name="Nodwell J.R."/>
        </authorList>
    </citation>
    <scope>NUCLEOTIDE SEQUENCE [LARGE SCALE GENOMIC DNA]</scope>
    <source>
        <strain evidence="2 3">ATCC 34164</strain>
    </source>
</reference>
<dbReference type="VEuPathDB" id="FungiDB:A9K55_003266"/>
<protein>
    <submittedName>
        <fullName evidence="2">F1F0 ATP synthase assembly</fullName>
    </submittedName>
</protein>
<dbReference type="AlphaFoldDB" id="A0A2H4S777"/>
<name>A0A2H4S777_CORMI</name>
<organism evidence="2 3">
    <name type="scientific">Cordyceps militaris</name>
    <name type="common">Caterpillar fungus</name>
    <name type="synonym">Clavaria militaris</name>
    <dbReference type="NCBI Taxonomy" id="73501"/>
    <lineage>
        <taxon>Eukaryota</taxon>
        <taxon>Fungi</taxon>
        <taxon>Dikarya</taxon>
        <taxon>Ascomycota</taxon>
        <taxon>Pezizomycotina</taxon>
        <taxon>Sordariomycetes</taxon>
        <taxon>Hypocreomycetidae</taxon>
        <taxon>Hypocreales</taxon>
        <taxon>Cordycipitaceae</taxon>
        <taxon>Cordyceps</taxon>
    </lineage>
</organism>
<dbReference type="EMBL" id="CP023322">
    <property type="protein sequence ID" value="ATY58942.1"/>
    <property type="molecule type" value="Genomic_DNA"/>
</dbReference>
<dbReference type="InterPro" id="IPR007849">
    <property type="entry name" value="ATP10"/>
</dbReference>
<dbReference type="GO" id="GO:0005743">
    <property type="term" value="C:mitochondrial inner membrane"/>
    <property type="evidence" value="ECO:0007669"/>
    <property type="project" value="TreeGrafter"/>
</dbReference>
<proteinExistence type="predicted"/>
<evidence type="ECO:0000313" key="3">
    <source>
        <dbReference type="Proteomes" id="UP000323067"/>
    </source>
</evidence>
<gene>
    <name evidence="2" type="ORF">A9K55_003266</name>
</gene>
<dbReference type="PANTHER" id="PTHR28106:SF1">
    <property type="entry name" value="MITOCHONDRIAL ATPASE COMPLEX SUBUNIT ATP10"/>
    <property type="match status" value="1"/>
</dbReference>
<evidence type="ECO:0000313" key="2">
    <source>
        <dbReference type="EMBL" id="ATY58942.1"/>
    </source>
</evidence>
<feature type="region of interest" description="Disordered" evidence="1">
    <location>
        <begin position="40"/>
        <end position="116"/>
    </location>
</feature>